<dbReference type="AlphaFoldDB" id="A0AAJ0IAU5"/>
<keyword evidence="3" id="KW-1185">Reference proteome</keyword>
<accession>A0AAJ0IAU5</accession>
<evidence type="ECO:0000313" key="3">
    <source>
        <dbReference type="Proteomes" id="UP001285908"/>
    </source>
</evidence>
<dbReference type="EMBL" id="JAULSX010000003">
    <property type="protein sequence ID" value="KAK3495187.1"/>
    <property type="molecule type" value="Genomic_DNA"/>
</dbReference>
<proteinExistence type="predicted"/>
<dbReference type="Proteomes" id="UP001285908">
    <property type="component" value="Unassembled WGS sequence"/>
</dbReference>
<feature type="region of interest" description="Disordered" evidence="1">
    <location>
        <begin position="68"/>
        <end position="88"/>
    </location>
</feature>
<evidence type="ECO:0000313" key="2">
    <source>
        <dbReference type="EMBL" id="KAK3495187.1"/>
    </source>
</evidence>
<dbReference type="GeneID" id="87869770"/>
<feature type="compositionally biased region" description="Basic residues" evidence="1">
    <location>
        <begin position="76"/>
        <end position="85"/>
    </location>
</feature>
<name>A0AAJ0IAU5_9PEZI</name>
<evidence type="ECO:0000256" key="1">
    <source>
        <dbReference type="SAM" id="MobiDB-lite"/>
    </source>
</evidence>
<comment type="caution">
    <text evidence="2">The sequence shown here is derived from an EMBL/GenBank/DDBJ whole genome shotgun (WGS) entry which is preliminary data.</text>
</comment>
<organism evidence="2 3">
    <name type="scientific">Neurospora hispaniola</name>
    <dbReference type="NCBI Taxonomy" id="588809"/>
    <lineage>
        <taxon>Eukaryota</taxon>
        <taxon>Fungi</taxon>
        <taxon>Dikarya</taxon>
        <taxon>Ascomycota</taxon>
        <taxon>Pezizomycotina</taxon>
        <taxon>Sordariomycetes</taxon>
        <taxon>Sordariomycetidae</taxon>
        <taxon>Sordariales</taxon>
        <taxon>Sordariaceae</taxon>
        <taxon>Neurospora</taxon>
    </lineage>
</organism>
<gene>
    <name evidence="2" type="ORF">B0T23DRAFT_128475</name>
</gene>
<protein>
    <submittedName>
        <fullName evidence="2">Uncharacterized protein</fullName>
    </submittedName>
</protein>
<reference evidence="2 3" key="1">
    <citation type="journal article" date="2023" name="Mol. Phylogenet. Evol.">
        <title>Genome-scale phylogeny and comparative genomics of the fungal order Sordariales.</title>
        <authorList>
            <person name="Hensen N."/>
            <person name="Bonometti L."/>
            <person name="Westerberg I."/>
            <person name="Brannstrom I.O."/>
            <person name="Guillou S."/>
            <person name="Cros-Aarteil S."/>
            <person name="Calhoun S."/>
            <person name="Haridas S."/>
            <person name="Kuo A."/>
            <person name="Mondo S."/>
            <person name="Pangilinan J."/>
            <person name="Riley R."/>
            <person name="LaButti K."/>
            <person name="Andreopoulos B."/>
            <person name="Lipzen A."/>
            <person name="Chen C."/>
            <person name="Yan M."/>
            <person name="Daum C."/>
            <person name="Ng V."/>
            <person name="Clum A."/>
            <person name="Steindorff A."/>
            <person name="Ohm R.A."/>
            <person name="Martin F."/>
            <person name="Silar P."/>
            <person name="Natvig D.O."/>
            <person name="Lalanne C."/>
            <person name="Gautier V."/>
            <person name="Ament-Velasquez S.L."/>
            <person name="Kruys A."/>
            <person name="Hutchinson M.I."/>
            <person name="Powell A.J."/>
            <person name="Barry K."/>
            <person name="Miller A.N."/>
            <person name="Grigoriev I.V."/>
            <person name="Debuchy R."/>
            <person name="Gladieux P."/>
            <person name="Hiltunen Thoren M."/>
            <person name="Johannesson H."/>
        </authorList>
    </citation>
    <scope>NUCLEOTIDE SEQUENCE [LARGE SCALE GENOMIC DNA]</scope>
    <source>
        <strain evidence="2 3">FGSC 10403</strain>
    </source>
</reference>
<sequence>MTRPGILQLHLPSMADTDFMIGKASLLACRHGQHSTIHQPLSRRRSRRAYHRTLQHCYTPPSFSQGAWGVDNGRKTPQKRTHTHPNRSSLGAWDFQTAGPYLDLYPYATVVSPSSFPHYSSHILPTSVTSTTDLWINSRPRRLQSCQCVVATPWTEALGEEALVAFDQSAFFLDNNSGLRFHVPWALVSHDKKARKRGNQV</sequence>
<dbReference type="RefSeq" id="XP_062694616.1">
    <property type="nucleotide sequence ID" value="XM_062832148.1"/>
</dbReference>